<dbReference type="PANTHER" id="PTHR34539">
    <property type="entry name" value="T6J4.11 PROTEIN"/>
    <property type="match status" value="1"/>
</dbReference>
<proteinExistence type="predicted"/>
<dbReference type="AlphaFoldDB" id="A0AAD3XGQ1"/>
<evidence type="ECO:0000313" key="1">
    <source>
        <dbReference type="EMBL" id="GMH03944.1"/>
    </source>
</evidence>
<dbReference type="EMBL" id="BSYO01000004">
    <property type="protein sequence ID" value="GMH03944.1"/>
    <property type="molecule type" value="Genomic_DNA"/>
</dbReference>
<dbReference type="PANTHER" id="PTHR34539:SF19">
    <property type="entry name" value="T6J4.11 PROTEIN"/>
    <property type="match status" value="1"/>
</dbReference>
<accession>A0AAD3XGQ1</accession>
<comment type="caution">
    <text evidence="1">The sequence shown here is derived from an EMBL/GenBank/DDBJ whole genome shotgun (WGS) entry which is preliminary data.</text>
</comment>
<reference evidence="1" key="1">
    <citation type="submission" date="2023-05" db="EMBL/GenBank/DDBJ databases">
        <title>Nepenthes gracilis genome sequencing.</title>
        <authorList>
            <person name="Fukushima K."/>
        </authorList>
    </citation>
    <scope>NUCLEOTIDE SEQUENCE</scope>
    <source>
        <strain evidence="1">SING2019-196</strain>
    </source>
</reference>
<keyword evidence="2" id="KW-1185">Reference proteome</keyword>
<protein>
    <submittedName>
        <fullName evidence="1">Uncharacterized protein</fullName>
    </submittedName>
</protein>
<sequence length="252" mass="27327">MVNTSGYKCHLNFLRPNNAQLNISLIPICCPSLFLEISNISFCDYGEFSEYNGKKRARVESAVLCSGSPESKRVRDDVGESEVGSPEADKIRADLLDILDDLDVVTDPDQDIQGLESVMKSFENEIVLPPAVEVAPASRLVASQTGLDYLLEASDDDLWLPPTAVTSDVEEEAAGSVDLLGIASDAAQFDELLWLGDEILSNGSFPFGLAKATQTYNFDADLVALDGLFDHSSECSDTSDFLSLPPSLHALW</sequence>
<gene>
    <name evidence="1" type="ORF">Nepgr_005783</name>
</gene>
<dbReference type="Proteomes" id="UP001279734">
    <property type="component" value="Unassembled WGS sequence"/>
</dbReference>
<evidence type="ECO:0000313" key="2">
    <source>
        <dbReference type="Proteomes" id="UP001279734"/>
    </source>
</evidence>
<organism evidence="1 2">
    <name type="scientific">Nepenthes gracilis</name>
    <name type="common">Slender pitcher plant</name>
    <dbReference type="NCBI Taxonomy" id="150966"/>
    <lineage>
        <taxon>Eukaryota</taxon>
        <taxon>Viridiplantae</taxon>
        <taxon>Streptophyta</taxon>
        <taxon>Embryophyta</taxon>
        <taxon>Tracheophyta</taxon>
        <taxon>Spermatophyta</taxon>
        <taxon>Magnoliopsida</taxon>
        <taxon>eudicotyledons</taxon>
        <taxon>Gunneridae</taxon>
        <taxon>Pentapetalae</taxon>
        <taxon>Caryophyllales</taxon>
        <taxon>Nepenthaceae</taxon>
        <taxon>Nepenthes</taxon>
    </lineage>
</organism>
<name>A0AAD3XGQ1_NEPGR</name>